<name>A0A1I7WCX2_HETBA</name>
<reference evidence="3" key="1">
    <citation type="submission" date="2016-11" db="UniProtKB">
        <authorList>
            <consortium name="WormBaseParasite"/>
        </authorList>
    </citation>
    <scope>IDENTIFICATION</scope>
</reference>
<feature type="region of interest" description="Disordered" evidence="1">
    <location>
        <begin position="1"/>
        <end position="25"/>
    </location>
</feature>
<dbReference type="Proteomes" id="UP000095283">
    <property type="component" value="Unplaced"/>
</dbReference>
<organism evidence="2 3">
    <name type="scientific">Heterorhabditis bacteriophora</name>
    <name type="common">Entomopathogenic nematode worm</name>
    <dbReference type="NCBI Taxonomy" id="37862"/>
    <lineage>
        <taxon>Eukaryota</taxon>
        <taxon>Metazoa</taxon>
        <taxon>Ecdysozoa</taxon>
        <taxon>Nematoda</taxon>
        <taxon>Chromadorea</taxon>
        <taxon>Rhabditida</taxon>
        <taxon>Rhabditina</taxon>
        <taxon>Rhabditomorpha</taxon>
        <taxon>Strongyloidea</taxon>
        <taxon>Heterorhabditidae</taxon>
        <taxon>Heterorhabditis</taxon>
    </lineage>
</organism>
<protein>
    <submittedName>
        <fullName evidence="3">Minor tail protein</fullName>
    </submittedName>
</protein>
<dbReference type="AlphaFoldDB" id="A0A1I7WCX2"/>
<proteinExistence type="predicted"/>
<sequence>MARLLQPSMSGGELSPGLQGRAAGRAFDGPQDVKFDNVNDYAVGVEWEYVHGGSPSPVPPAAVTWTTRSRSTACRCSRIRTTPVAVAPAAPVVAASAAAAMSLMAQGWTIDPGADLINFYEAPPTGTNNIVVTQYAAGAVGGTDVWAVGAWSYRYGYPGSPGDPQTVWASNIGDYPNFGRSSPIVDSDAVSFTINARQVNAIRDLVPLDSLLVLTTGGEWKVTGGQDAVVTPSTIGIKPQSAYGTGDLQARVLGESAAQGQRVRDLAYQFEKDGFRGNEISIWADHLVQGYTFRGIEYSTAPWPILWMPRTDGVLVGCTYMPEQEVTGWHPHETDGEVLDVCCLPDGADSVRRSARLEVRRQPADLRRPAPERLPHDGAVITATTGAAIFSGAGDVGNILRLVIGDKYVRVRVMAFVSPTVATVESIGSVPLELRGVRSTIDLQVVDGKVQLQRPGGVVHIGLPYTAHIETLEVNANGGDPLRPMKKLAFEVALLVRNTRGVYVGTTLDTLDPIAQRDFEDYDEPTAPYTGVLRKNMSCRWGVDSGHFHIVSDDPLPMEILSLMPQVVASE</sequence>
<evidence type="ECO:0000313" key="3">
    <source>
        <dbReference type="WBParaSite" id="Hba_02580"/>
    </source>
</evidence>
<dbReference type="WBParaSite" id="Hba_02580">
    <property type="protein sequence ID" value="Hba_02580"/>
    <property type="gene ID" value="Hba_02580"/>
</dbReference>
<keyword evidence="2" id="KW-1185">Reference proteome</keyword>
<accession>A0A1I7WCX2</accession>
<evidence type="ECO:0000313" key="2">
    <source>
        <dbReference type="Proteomes" id="UP000095283"/>
    </source>
</evidence>
<evidence type="ECO:0000256" key="1">
    <source>
        <dbReference type="SAM" id="MobiDB-lite"/>
    </source>
</evidence>